<dbReference type="Proteomes" id="UP000092665">
    <property type="component" value="Unassembled WGS sequence"/>
</dbReference>
<proteinExistence type="predicted"/>
<accession>A0A1B8YK49</accession>
<dbReference type="RefSeq" id="WP_131817500.1">
    <property type="nucleotide sequence ID" value="NZ_CAWMQN010000035.1"/>
</dbReference>
<dbReference type="EMBL" id="LOIC01000035">
    <property type="protein sequence ID" value="OCA55463.1"/>
    <property type="molecule type" value="Genomic_DNA"/>
</dbReference>
<organism evidence="1 2">
    <name type="scientific">Photorhabdus namnaonensis</name>
    <dbReference type="NCBI Taxonomy" id="1851568"/>
    <lineage>
        <taxon>Bacteria</taxon>
        <taxon>Pseudomonadati</taxon>
        <taxon>Pseudomonadota</taxon>
        <taxon>Gammaproteobacteria</taxon>
        <taxon>Enterobacterales</taxon>
        <taxon>Morganellaceae</taxon>
        <taxon>Photorhabdus</taxon>
    </lineage>
</organism>
<evidence type="ECO:0000313" key="1">
    <source>
        <dbReference type="EMBL" id="OCA55463.1"/>
    </source>
</evidence>
<sequence length="93" mass="10733">MMRQILSTRIQDEVANLLIENGIDEKGSELYHIFNRYIPNLKTTDINDGIVVRFINSKLSRIYGAVKDRDNKTLLKSIEALAGILEEVKRMIR</sequence>
<protein>
    <submittedName>
        <fullName evidence="1">Uncharacterized protein</fullName>
    </submittedName>
</protein>
<dbReference type="AlphaFoldDB" id="A0A1B8YK49"/>
<dbReference type="PATRIC" id="fig|29488.15.peg.1586"/>
<keyword evidence="2" id="KW-1185">Reference proteome</keyword>
<reference evidence="2" key="1">
    <citation type="submission" date="2015-11" db="EMBL/GenBank/DDBJ databases">
        <authorList>
            <person name="Tobias N.J."/>
            <person name="Mishra B."/>
            <person name="Gupta D.K."/>
            <person name="Thines M."/>
            <person name="Stinear T.P."/>
            <person name="Bode H.B."/>
        </authorList>
    </citation>
    <scope>NUCLEOTIDE SEQUENCE [LARGE SCALE GENOMIC DNA]</scope>
    <source>
        <strain evidence="2">PB45.5</strain>
    </source>
</reference>
<name>A0A1B8YK49_9GAMM</name>
<evidence type="ECO:0000313" key="2">
    <source>
        <dbReference type="Proteomes" id="UP000092665"/>
    </source>
</evidence>
<comment type="caution">
    <text evidence="1">The sequence shown here is derived from an EMBL/GenBank/DDBJ whole genome shotgun (WGS) entry which is preliminary data.</text>
</comment>
<gene>
    <name evidence="1" type="ORF">Phpb_01453</name>
</gene>